<dbReference type="InterPro" id="IPR012337">
    <property type="entry name" value="RNaseH-like_sf"/>
</dbReference>
<gene>
    <name evidence="4" type="ORF">EA722_18515</name>
</gene>
<dbReference type="Pfam" id="PF00665">
    <property type="entry name" value="rve"/>
    <property type="match status" value="1"/>
</dbReference>
<evidence type="ECO:0000313" key="4">
    <source>
        <dbReference type="EMBL" id="RSP69249.1"/>
    </source>
</evidence>
<dbReference type="Pfam" id="PF01527">
    <property type="entry name" value="HTH_Tnp_1"/>
    <property type="match status" value="1"/>
</dbReference>
<dbReference type="Gene3D" id="1.10.10.60">
    <property type="entry name" value="Homeodomain-like"/>
    <property type="match status" value="1"/>
</dbReference>
<proteinExistence type="inferred from homology"/>
<keyword evidence="2" id="KW-0175">Coiled coil</keyword>
<dbReference type="Proteomes" id="UP000269597">
    <property type="component" value="Unassembled WGS sequence"/>
</dbReference>
<dbReference type="InterPro" id="IPR050900">
    <property type="entry name" value="Transposase_IS3/IS150/IS904"/>
</dbReference>
<dbReference type="InterPro" id="IPR001584">
    <property type="entry name" value="Integrase_cat-core"/>
</dbReference>
<evidence type="ECO:0000256" key="1">
    <source>
        <dbReference type="ARBA" id="ARBA00009964"/>
    </source>
</evidence>
<dbReference type="InterPro" id="IPR036397">
    <property type="entry name" value="RNaseH_sf"/>
</dbReference>
<protein>
    <submittedName>
        <fullName evidence="4">IS3 family transposase</fullName>
    </submittedName>
</protein>
<name>A0A429LAX8_ACIBA</name>
<dbReference type="RefSeq" id="WP_123785498.1">
    <property type="nucleotide sequence ID" value="NZ_RFBY01000110.1"/>
</dbReference>
<dbReference type="SUPFAM" id="SSF46689">
    <property type="entry name" value="Homeodomain-like"/>
    <property type="match status" value="1"/>
</dbReference>
<feature type="domain" description="Integrase catalytic" evidence="3">
    <location>
        <begin position="211"/>
        <end position="373"/>
    </location>
</feature>
<feature type="coiled-coil region" evidence="2">
    <location>
        <begin position="56"/>
        <end position="83"/>
    </location>
</feature>
<dbReference type="InterPro" id="IPR025948">
    <property type="entry name" value="HTH-like_dom"/>
</dbReference>
<dbReference type="GO" id="GO:0003677">
    <property type="term" value="F:DNA binding"/>
    <property type="evidence" value="ECO:0007669"/>
    <property type="project" value="InterPro"/>
</dbReference>
<dbReference type="InterPro" id="IPR048020">
    <property type="entry name" value="Transpos_IS3"/>
</dbReference>
<evidence type="ECO:0000259" key="3">
    <source>
        <dbReference type="PROSITE" id="PS50994"/>
    </source>
</evidence>
<sequence>MAKRFSAEFKQQAIDYALSNSHEPIAAIAQKLGVGYSTLDKWIRETNPVGSSKRQLSPEQQRILELEKEVKQLKEANDNLKKSACVLSNRSCQEKYTVIQDLDMNEVTVSSACKYLGVSTSGYYAWRKRQANTVEKYNDLKAVYWQHHARLGAPSLVHDMHDLGYSMSERTVGRMLKNLGLRSRIARKYKHTTDSNHRLPTAPNLLERQFTVIQPNKVWTTDITYIRTKQGWLYLCVMLDLFSRRIVGWQTSHRIDRQLVCDTFNYAMAREGYPTGVMVHSDQGSQYCSRDFRALLLTNDCTQSMSRRGNCWDNAVTESFFHTLKGHVVHGSVFATRKEANAVLFDYIEIYYNRVRRHSANGWLSPEAFEKKYFKNLEGFVVLGGTVLNFV</sequence>
<dbReference type="PROSITE" id="PS50994">
    <property type="entry name" value="INTEGRASE"/>
    <property type="match status" value="1"/>
</dbReference>
<dbReference type="Pfam" id="PF13333">
    <property type="entry name" value="rve_2"/>
    <property type="match status" value="1"/>
</dbReference>
<dbReference type="SUPFAM" id="SSF53098">
    <property type="entry name" value="Ribonuclease H-like"/>
    <property type="match status" value="1"/>
</dbReference>
<dbReference type="Pfam" id="PF13276">
    <property type="entry name" value="HTH_21"/>
    <property type="match status" value="1"/>
</dbReference>
<accession>A0A429LAX8</accession>
<dbReference type="Gene3D" id="3.30.420.10">
    <property type="entry name" value="Ribonuclease H-like superfamily/Ribonuclease H"/>
    <property type="match status" value="1"/>
</dbReference>
<comment type="caution">
    <text evidence="4">The sequence shown here is derived from an EMBL/GenBank/DDBJ whole genome shotgun (WGS) entry which is preliminary data.</text>
</comment>
<evidence type="ECO:0000256" key="2">
    <source>
        <dbReference type="SAM" id="Coils"/>
    </source>
</evidence>
<dbReference type="InterPro" id="IPR009057">
    <property type="entry name" value="Homeodomain-like_sf"/>
</dbReference>
<dbReference type="InterPro" id="IPR002514">
    <property type="entry name" value="Transposase_8"/>
</dbReference>
<dbReference type="EMBL" id="RFBY01000110">
    <property type="protein sequence ID" value="RSP69249.1"/>
    <property type="molecule type" value="Genomic_DNA"/>
</dbReference>
<dbReference type="GO" id="GO:0015074">
    <property type="term" value="P:DNA integration"/>
    <property type="evidence" value="ECO:0007669"/>
    <property type="project" value="InterPro"/>
</dbReference>
<reference evidence="4 5" key="1">
    <citation type="submission" date="2018-10" db="EMBL/GenBank/DDBJ databases">
        <title>GWAS and RNA-Seq identify cryptic mechanisms of antimicrobial resistance in Acinetobacter baumannii.</title>
        <authorList>
            <person name="Sahl J.W."/>
        </authorList>
    </citation>
    <scope>NUCLEOTIDE SEQUENCE [LARGE SCALE GENOMIC DNA]</scope>
    <source>
        <strain evidence="4 5">TG31299</strain>
    </source>
</reference>
<dbReference type="GO" id="GO:0004803">
    <property type="term" value="F:transposase activity"/>
    <property type="evidence" value="ECO:0007669"/>
    <property type="project" value="InterPro"/>
</dbReference>
<organism evidence="4 5">
    <name type="scientific">Acinetobacter baumannii</name>
    <dbReference type="NCBI Taxonomy" id="470"/>
    <lineage>
        <taxon>Bacteria</taxon>
        <taxon>Pseudomonadati</taxon>
        <taxon>Pseudomonadota</taxon>
        <taxon>Gammaproteobacteria</taxon>
        <taxon>Moraxellales</taxon>
        <taxon>Moraxellaceae</taxon>
        <taxon>Acinetobacter</taxon>
        <taxon>Acinetobacter calcoaceticus/baumannii complex</taxon>
    </lineage>
</organism>
<evidence type="ECO:0000313" key="5">
    <source>
        <dbReference type="Proteomes" id="UP000269597"/>
    </source>
</evidence>
<dbReference type="PANTHER" id="PTHR46889:SF4">
    <property type="entry name" value="TRANSPOSASE INSO FOR INSERTION SEQUENCE ELEMENT IS911B-RELATED"/>
    <property type="match status" value="1"/>
</dbReference>
<dbReference type="PANTHER" id="PTHR46889">
    <property type="entry name" value="TRANSPOSASE INSF FOR INSERTION SEQUENCE IS3B-RELATED"/>
    <property type="match status" value="1"/>
</dbReference>
<dbReference type="GO" id="GO:0006313">
    <property type="term" value="P:DNA transposition"/>
    <property type="evidence" value="ECO:0007669"/>
    <property type="project" value="InterPro"/>
</dbReference>
<dbReference type="AlphaFoldDB" id="A0A429LAX8"/>
<dbReference type="NCBIfam" id="NF033516">
    <property type="entry name" value="transpos_IS3"/>
    <property type="match status" value="1"/>
</dbReference>
<comment type="similarity">
    <text evidence="1">Belongs to the transposase 8 family.</text>
</comment>